<sequence>MIDKGGNPNLVSYNVLLTGLYKEGGIHLSLEIFEIMIQKNFKPTETTYTVLVEGMVYEGEKELAVMFLKELHIRQVISRSTVESLIMSLRHY</sequence>
<evidence type="ECO:0008006" key="6">
    <source>
        <dbReference type="Google" id="ProtNLM"/>
    </source>
</evidence>
<dbReference type="Proteomes" id="UP000077755">
    <property type="component" value="Chromosome 2"/>
</dbReference>
<dbReference type="InterPro" id="IPR011990">
    <property type="entry name" value="TPR-like_helical_dom_sf"/>
</dbReference>
<evidence type="ECO:0000256" key="3">
    <source>
        <dbReference type="PROSITE-ProRule" id="PRU00708"/>
    </source>
</evidence>
<keyword evidence="2" id="KW-0677">Repeat</keyword>
<dbReference type="PANTHER" id="PTHR47941">
    <property type="entry name" value="PENTATRICOPEPTIDE REPEAT-CONTAINING PROTEIN 3, MITOCHONDRIAL"/>
    <property type="match status" value="1"/>
</dbReference>
<dbReference type="AlphaFoldDB" id="A0AAF0WCG5"/>
<proteinExistence type="inferred from homology"/>
<evidence type="ECO:0000313" key="5">
    <source>
        <dbReference type="Proteomes" id="UP000077755"/>
    </source>
</evidence>
<dbReference type="Gene3D" id="1.25.40.10">
    <property type="entry name" value="Tetratricopeptide repeat domain"/>
    <property type="match status" value="1"/>
</dbReference>
<gene>
    <name evidence="4" type="ORF">DCAR_0205789</name>
</gene>
<dbReference type="EMBL" id="CP093344">
    <property type="protein sequence ID" value="WOG86574.1"/>
    <property type="molecule type" value="Genomic_DNA"/>
</dbReference>
<reference evidence="4" key="1">
    <citation type="journal article" date="2016" name="Nat. Genet.">
        <title>A high-quality carrot genome assembly provides new insights into carotenoid accumulation and asterid genome evolution.</title>
        <authorList>
            <person name="Iorizzo M."/>
            <person name="Ellison S."/>
            <person name="Senalik D."/>
            <person name="Zeng P."/>
            <person name="Satapoomin P."/>
            <person name="Huang J."/>
            <person name="Bowman M."/>
            <person name="Iovene M."/>
            <person name="Sanseverino W."/>
            <person name="Cavagnaro P."/>
            <person name="Yildiz M."/>
            <person name="Macko-Podgorni A."/>
            <person name="Moranska E."/>
            <person name="Grzebelus E."/>
            <person name="Grzebelus D."/>
            <person name="Ashrafi H."/>
            <person name="Zheng Z."/>
            <person name="Cheng S."/>
            <person name="Spooner D."/>
            <person name="Van Deynze A."/>
            <person name="Simon P."/>
        </authorList>
    </citation>
    <scope>NUCLEOTIDE SEQUENCE</scope>
    <source>
        <tissue evidence="4">Leaf</tissue>
    </source>
</reference>
<evidence type="ECO:0000256" key="2">
    <source>
        <dbReference type="ARBA" id="ARBA00022737"/>
    </source>
</evidence>
<evidence type="ECO:0000313" key="4">
    <source>
        <dbReference type="EMBL" id="WOG86574.1"/>
    </source>
</evidence>
<organism evidence="4 5">
    <name type="scientific">Daucus carota subsp. sativus</name>
    <name type="common">Carrot</name>
    <dbReference type="NCBI Taxonomy" id="79200"/>
    <lineage>
        <taxon>Eukaryota</taxon>
        <taxon>Viridiplantae</taxon>
        <taxon>Streptophyta</taxon>
        <taxon>Embryophyta</taxon>
        <taxon>Tracheophyta</taxon>
        <taxon>Spermatophyta</taxon>
        <taxon>Magnoliopsida</taxon>
        <taxon>eudicotyledons</taxon>
        <taxon>Gunneridae</taxon>
        <taxon>Pentapetalae</taxon>
        <taxon>asterids</taxon>
        <taxon>campanulids</taxon>
        <taxon>Apiales</taxon>
        <taxon>Apiaceae</taxon>
        <taxon>Apioideae</taxon>
        <taxon>Scandiceae</taxon>
        <taxon>Daucinae</taxon>
        <taxon>Daucus</taxon>
        <taxon>Daucus sect. Daucus</taxon>
    </lineage>
</organism>
<reference evidence="4" key="2">
    <citation type="submission" date="2022-03" db="EMBL/GenBank/DDBJ databases">
        <title>Draft title - Genomic analysis of global carrot germplasm unveils the trajectory of domestication and the origin of high carotenoid orange carrot.</title>
        <authorList>
            <person name="Iorizzo M."/>
            <person name="Ellison S."/>
            <person name="Senalik D."/>
            <person name="Macko-Podgorni A."/>
            <person name="Grzebelus D."/>
            <person name="Bostan H."/>
            <person name="Rolling W."/>
            <person name="Curaba J."/>
            <person name="Simon P."/>
        </authorList>
    </citation>
    <scope>NUCLEOTIDE SEQUENCE</scope>
    <source>
        <tissue evidence="4">Leaf</tissue>
    </source>
</reference>
<dbReference type="PROSITE" id="PS51375">
    <property type="entry name" value="PPR"/>
    <property type="match status" value="1"/>
</dbReference>
<dbReference type="InterPro" id="IPR002885">
    <property type="entry name" value="PPR_rpt"/>
</dbReference>
<dbReference type="Pfam" id="PF13041">
    <property type="entry name" value="PPR_2"/>
    <property type="match status" value="1"/>
</dbReference>
<feature type="repeat" description="PPR" evidence="3">
    <location>
        <begin position="9"/>
        <end position="43"/>
    </location>
</feature>
<evidence type="ECO:0000256" key="1">
    <source>
        <dbReference type="ARBA" id="ARBA00007626"/>
    </source>
</evidence>
<accession>A0AAF0WCG5</accession>
<dbReference type="NCBIfam" id="TIGR00756">
    <property type="entry name" value="PPR"/>
    <property type="match status" value="1"/>
</dbReference>
<comment type="similarity">
    <text evidence="1">Belongs to the PPR family. P subfamily.</text>
</comment>
<protein>
    <recommendedName>
        <fullName evidence="6">Pentatricopeptide repeat-containing protein</fullName>
    </recommendedName>
</protein>
<keyword evidence="5" id="KW-1185">Reference proteome</keyword>
<name>A0AAF0WCG5_DAUCS</name>